<evidence type="ECO:0000313" key="8">
    <source>
        <dbReference type="EMBL" id="KAK3012237.1"/>
    </source>
</evidence>
<evidence type="ECO:0000256" key="3">
    <source>
        <dbReference type="ARBA" id="ARBA00022692"/>
    </source>
</evidence>
<dbReference type="InterPro" id="IPR037185">
    <property type="entry name" value="EmrE-like"/>
</dbReference>
<feature type="transmembrane region" description="Helical" evidence="6">
    <location>
        <begin position="155"/>
        <end position="173"/>
    </location>
</feature>
<sequence length="378" mass="41858">MNCFQEWKLVLAMVTVDLALAIVNILLKKVLSEGLNHLIIIIYRQSISTILLTPIAYFWERYWHLHTLSFVYLNSRPKLTAQMLCHLFLSALVGISELCFTIRATLTQYLFLLGLKYTSATFTCAFINMVPVNTFIMALPFGLEKVSLREKSGRAKVLGALVCAGGALVLTLYRGMPLITRGATAVVLKTNHGAGSTERWASGSIVLTAGSLVWSSWFLIQARIGRTFPCQYSSTAIMSFFSAIQSAILHLVIDRKNNISAWILTGKLEMLSVVYAGMVGSGMCYVVMSWCVKRRGPVFTSAFSPFIQIFVAVFDISVLHEQIRLGSVLGSILVIVGMYILLWGKGNEAAEDCKHVQMEAENGDHDLVLTQDVPKARV</sequence>
<dbReference type="AlphaFoldDB" id="A0AA88VNN1"/>
<feature type="non-terminal residue" evidence="8">
    <location>
        <position position="1"/>
    </location>
</feature>
<evidence type="ECO:0000256" key="6">
    <source>
        <dbReference type="RuleBase" id="RU363077"/>
    </source>
</evidence>
<feature type="transmembrane region" description="Helical" evidence="6">
    <location>
        <begin position="117"/>
        <end position="143"/>
    </location>
</feature>
<dbReference type="GO" id="GO:0022857">
    <property type="term" value="F:transmembrane transporter activity"/>
    <property type="evidence" value="ECO:0007669"/>
    <property type="project" value="InterPro"/>
</dbReference>
<feature type="transmembrane region" description="Helical" evidence="6">
    <location>
        <begin position="200"/>
        <end position="220"/>
    </location>
</feature>
<organism evidence="8 9">
    <name type="scientific">Escallonia herrerae</name>
    <dbReference type="NCBI Taxonomy" id="1293975"/>
    <lineage>
        <taxon>Eukaryota</taxon>
        <taxon>Viridiplantae</taxon>
        <taxon>Streptophyta</taxon>
        <taxon>Embryophyta</taxon>
        <taxon>Tracheophyta</taxon>
        <taxon>Spermatophyta</taxon>
        <taxon>Magnoliopsida</taxon>
        <taxon>eudicotyledons</taxon>
        <taxon>Gunneridae</taxon>
        <taxon>Pentapetalae</taxon>
        <taxon>asterids</taxon>
        <taxon>campanulids</taxon>
        <taxon>Escalloniales</taxon>
        <taxon>Escalloniaceae</taxon>
        <taxon>Escallonia</taxon>
    </lineage>
</organism>
<reference evidence="8" key="1">
    <citation type="submission" date="2022-12" db="EMBL/GenBank/DDBJ databases">
        <title>Draft genome assemblies for two species of Escallonia (Escalloniales).</title>
        <authorList>
            <person name="Chanderbali A."/>
            <person name="Dervinis C."/>
            <person name="Anghel I."/>
            <person name="Soltis D."/>
            <person name="Soltis P."/>
            <person name="Zapata F."/>
        </authorList>
    </citation>
    <scope>NUCLEOTIDE SEQUENCE</scope>
    <source>
        <strain evidence="8">UCBG64.0493</strain>
        <tissue evidence="8">Leaf</tissue>
    </source>
</reference>
<evidence type="ECO:0000259" key="7">
    <source>
        <dbReference type="Pfam" id="PF00892"/>
    </source>
</evidence>
<feature type="transmembrane region" description="Helical" evidence="6">
    <location>
        <begin position="79"/>
        <end position="105"/>
    </location>
</feature>
<evidence type="ECO:0000256" key="1">
    <source>
        <dbReference type="ARBA" id="ARBA00004141"/>
    </source>
</evidence>
<dbReference type="InterPro" id="IPR000620">
    <property type="entry name" value="EamA_dom"/>
</dbReference>
<gene>
    <name evidence="8" type="ORF">RJ639_012246</name>
</gene>
<comment type="caution">
    <text evidence="8">The sequence shown here is derived from an EMBL/GenBank/DDBJ whole genome shotgun (WGS) entry which is preliminary data.</text>
</comment>
<protein>
    <recommendedName>
        <fullName evidence="6">WAT1-related protein</fullName>
    </recommendedName>
</protein>
<comment type="subcellular location">
    <subcellularLocation>
        <location evidence="1 6">Membrane</location>
        <topology evidence="1 6">Multi-pass membrane protein</topology>
    </subcellularLocation>
</comment>
<keyword evidence="3 6" id="KW-0812">Transmembrane</keyword>
<keyword evidence="9" id="KW-1185">Reference proteome</keyword>
<evidence type="ECO:0000256" key="4">
    <source>
        <dbReference type="ARBA" id="ARBA00022989"/>
    </source>
</evidence>
<feature type="transmembrane region" description="Helical" evidence="6">
    <location>
        <begin position="232"/>
        <end position="253"/>
    </location>
</feature>
<feature type="transmembrane region" description="Helical" evidence="6">
    <location>
        <begin position="325"/>
        <end position="344"/>
    </location>
</feature>
<name>A0AA88VNN1_9ASTE</name>
<dbReference type="Pfam" id="PF00892">
    <property type="entry name" value="EamA"/>
    <property type="match status" value="1"/>
</dbReference>
<feature type="transmembrane region" description="Helical" evidence="6">
    <location>
        <begin position="39"/>
        <end position="59"/>
    </location>
</feature>
<feature type="transmembrane region" description="Helical" evidence="6">
    <location>
        <begin position="7"/>
        <end position="27"/>
    </location>
</feature>
<dbReference type="PANTHER" id="PTHR31218">
    <property type="entry name" value="WAT1-RELATED PROTEIN"/>
    <property type="match status" value="1"/>
</dbReference>
<evidence type="ECO:0000313" key="9">
    <source>
        <dbReference type="Proteomes" id="UP001188597"/>
    </source>
</evidence>
<proteinExistence type="inferred from homology"/>
<evidence type="ECO:0000256" key="5">
    <source>
        <dbReference type="ARBA" id="ARBA00023136"/>
    </source>
</evidence>
<feature type="transmembrane region" description="Helical" evidence="6">
    <location>
        <begin position="273"/>
        <end position="292"/>
    </location>
</feature>
<comment type="similarity">
    <text evidence="2 6">Belongs to the drug/metabolite transporter (DMT) superfamily. Plant drug/metabolite exporter (P-DME) (TC 2.A.7.4) family.</text>
</comment>
<dbReference type="SUPFAM" id="SSF103481">
    <property type="entry name" value="Multidrug resistance efflux transporter EmrE"/>
    <property type="match status" value="1"/>
</dbReference>
<feature type="transmembrane region" description="Helical" evidence="6">
    <location>
        <begin position="299"/>
        <end position="319"/>
    </location>
</feature>
<keyword evidence="5 6" id="KW-0472">Membrane</keyword>
<keyword evidence="4 6" id="KW-1133">Transmembrane helix</keyword>
<dbReference type="GO" id="GO:0016020">
    <property type="term" value="C:membrane"/>
    <property type="evidence" value="ECO:0007669"/>
    <property type="project" value="UniProtKB-SubCell"/>
</dbReference>
<evidence type="ECO:0000256" key="2">
    <source>
        <dbReference type="ARBA" id="ARBA00007635"/>
    </source>
</evidence>
<accession>A0AA88VNN1</accession>
<dbReference type="Proteomes" id="UP001188597">
    <property type="component" value="Unassembled WGS sequence"/>
</dbReference>
<feature type="domain" description="EamA" evidence="7">
    <location>
        <begin position="202"/>
        <end position="342"/>
    </location>
</feature>
<dbReference type="InterPro" id="IPR030184">
    <property type="entry name" value="WAT1-related"/>
</dbReference>
<dbReference type="EMBL" id="JAVXUP010001392">
    <property type="protein sequence ID" value="KAK3012237.1"/>
    <property type="molecule type" value="Genomic_DNA"/>
</dbReference>